<gene>
    <name evidence="2" type="ORF">CSUI_003917</name>
</gene>
<feature type="compositionally biased region" description="Polar residues" evidence="1">
    <location>
        <begin position="294"/>
        <end position="306"/>
    </location>
</feature>
<evidence type="ECO:0000256" key="1">
    <source>
        <dbReference type="SAM" id="MobiDB-lite"/>
    </source>
</evidence>
<name>A0A2C6L345_9APIC</name>
<feature type="compositionally biased region" description="Polar residues" evidence="1">
    <location>
        <begin position="248"/>
        <end position="257"/>
    </location>
</feature>
<feature type="region of interest" description="Disordered" evidence="1">
    <location>
        <begin position="376"/>
        <end position="399"/>
    </location>
</feature>
<organism evidence="2 3">
    <name type="scientific">Cystoisospora suis</name>
    <dbReference type="NCBI Taxonomy" id="483139"/>
    <lineage>
        <taxon>Eukaryota</taxon>
        <taxon>Sar</taxon>
        <taxon>Alveolata</taxon>
        <taxon>Apicomplexa</taxon>
        <taxon>Conoidasida</taxon>
        <taxon>Coccidia</taxon>
        <taxon>Eucoccidiorida</taxon>
        <taxon>Eimeriorina</taxon>
        <taxon>Sarcocystidae</taxon>
        <taxon>Cystoisospora</taxon>
    </lineage>
</organism>
<dbReference type="Proteomes" id="UP000221165">
    <property type="component" value="Unassembled WGS sequence"/>
</dbReference>
<feature type="region of interest" description="Disordered" evidence="1">
    <location>
        <begin position="571"/>
        <end position="593"/>
    </location>
</feature>
<keyword evidence="3" id="KW-1185">Reference proteome</keyword>
<feature type="compositionally biased region" description="Basic and acidic residues" evidence="1">
    <location>
        <begin position="137"/>
        <end position="151"/>
    </location>
</feature>
<dbReference type="RefSeq" id="XP_067923919.1">
    <property type="nucleotide sequence ID" value="XM_068064112.1"/>
</dbReference>
<dbReference type="EMBL" id="MIGC01001766">
    <property type="protein sequence ID" value="PHJ22242.1"/>
    <property type="molecule type" value="Genomic_DNA"/>
</dbReference>
<dbReference type="GeneID" id="94427323"/>
<protein>
    <submittedName>
        <fullName evidence="2">Ppg3</fullName>
    </submittedName>
</protein>
<dbReference type="OrthoDB" id="333734at2759"/>
<evidence type="ECO:0000313" key="3">
    <source>
        <dbReference type="Proteomes" id="UP000221165"/>
    </source>
</evidence>
<feature type="region of interest" description="Disordered" evidence="1">
    <location>
        <begin position="289"/>
        <end position="323"/>
    </location>
</feature>
<dbReference type="VEuPathDB" id="ToxoDB:CSUI_003917"/>
<reference evidence="2 3" key="1">
    <citation type="journal article" date="2017" name="Int. J. Parasitol.">
        <title>The genome of the protozoan parasite Cystoisospora suis and a reverse vaccinology approach to identify vaccine candidates.</title>
        <authorList>
            <person name="Palmieri N."/>
            <person name="Shrestha A."/>
            <person name="Ruttkowski B."/>
            <person name="Beck T."/>
            <person name="Vogl C."/>
            <person name="Tomley F."/>
            <person name="Blake D.P."/>
            <person name="Joachim A."/>
        </authorList>
    </citation>
    <scope>NUCLEOTIDE SEQUENCE [LARGE SCALE GENOMIC DNA]</scope>
    <source>
        <strain evidence="2 3">Wien I</strain>
    </source>
</reference>
<sequence length="802" mass="86837">MLVELTMVLVRSPRRGPVLPPRSASPGASPSFPSSDRFLFSDDFQESNISGEGQASSAQDRDRQLSSVKPTRRSQELFSAADSSCSGSSSPRSPSRSQLGRPVSAVTLRPPYSRVLFTSTSGVPERTGSRPNSTEAECEREPEKLMVEQGREGLAAGPGEKDRKTRGGATVESRYAGDTCSASPRLEPAGRSARVQESELPEVCDVYGPAPVRPSVSVSNAQMQGRVSDGALAGTAALSTAGQVAGCSFSSDPSSVRTPARATRENSLPLSSPESAMPASAFIPSAWRGEKSQAPPQEQVQRSTVAASHAFPSSSSSHTTKDHGGLCFEEAACLLDRGRLGAMDAAVIPSAPLSLLLEESPSKKLRGDFQAFQISGKTQRESEASPLAQPAPSGGTPEVRTIQALNNSPRNFQSEGFSFRVSPQRHLCETEAGVKEKEDAGDLFTRTSGMVGVQQETNVFHASRSVGSPSRVGSSPCAQVENLARRLPASRALQEYVKQAALGGGAEGGKKSGAVPRTAQGFLEEWSSLVDATVRRLCDMTEEEKQVTRYIMLEGRMLRAVRHASSSLTRRRAAVSARHSEAEQELNQQRASYEESEREFDVVQRHAETAAGGQEKLERRLKDTQRKREKVEAYRHRMHEKMSALSFARQKKIRLAEALAASKKESNTQEKVYQGIHQLLRQVTRFVVNGVAGGVVTGVLVPDEDLVPPRLLRKRRVGVMPLSHSEQENVDTGNAEPAMLTIDCEKENEGRMDADYLWKLIEETLGIDGVAVADLLRFVANDEEATGRRGGERRKTGKEVTR</sequence>
<feature type="compositionally biased region" description="Low complexity" evidence="1">
    <location>
        <begin position="21"/>
        <end position="35"/>
    </location>
</feature>
<feature type="region of interest" description="Disordered" evidence="1">
    <location>
        <begin position="247"/>
        <end position="277"/>
    </location>
</feature>
<feature type="compositionally biased region" description="Polar residues" evidence="1">
    <location>
        <begin position="46"/>
        <end position="58"/>
    </location>
</feature>
<proteinExistence type="predicted"/>
<feature type="compositionally biased region" description="Polar residues" evidence="1">
    <location>
        <begin position="265"/>
        <end position="274"/>
    </location>
</feature>
<evidence type="ECO:0000313" key="2">
    <source>
        <dbReference type="EMBL" id="PHJ22242.1"/>
    </source>
</evidence>
<dbReference type="AlphaFoldDB" id="A0A2C6L345"/>
<feature type="region of interest" description="Disordered" evidence="1">
    <location>
        <begin position="11"/>
        <end position="197"/>
    </location>
</feature>
<accession>A0A2C6L345</accession>
<comment type="caution">
    <text evidence="2">The sequence shown here is derived from an EMBL/GenBank/DDBJ whole genome shotgun (WGS) entry which is preliminary data.</text>
</comment>
<feature type="compositionally biased region" description="Low complexity" evidence="1">
    <location>
        <begin position="79"/>
        <end position="97"/>
    </location>
</feature>